<evidence type="ECO:0000313" key="2">
    <source>
        <dbReference type="EMBL" id="MDC7693513.1"/>
    </source>
</evidence>
<dbReference type="Proteomes" id="UP001216595">
    <property type="component" value="Unassembled WGS sequence"/>
</dbReference>
<accession>A0ABT5IBF2</accession>
<sequence>MKTLKMAAMVVGLGLTGLATQSIAADAPAATPVAAACPYSADSSVGDLLDNPEAKAVLVKHIPELKDNDQIEMARPMALKALQDFAPETFTDEKLKAISADLAKVPCKAAK</sequence>
<reference evidence="2 3" key="1">
    <citation type="submission" date="2023-01" db="EMBL/GenBank/DDBJ databases">
        <title>Novel species of the genus Asticcacaulis isolated from rivers.</title>
        <authorList>
            <person name="Lu H."/>
        </authorList>
    </citation>
    <scope>NUCLEOTIDE SEQUENCE [LARGE SCALE GENOMIC DNA]</scope>
    <source>
        <strain evidence="2 3">DXS10W</strain>
    </source>
</reference>
<organism evidence="2 3">
    <name type="scientific">Asticcacaulis currens</name>
    <dbReference type="NCBI Taxonomy" id="2984210"/>
    <lineage>
        <taxon>Bacteria</taxon>
        <taxon>Pseudomonadati</taxon>
        <taxon>Pseudomonadota</taxon>
        <taxon>Alphaproteobacteria</taxon>
        <taxon>Caulobacterales</taxon>
        <taxon>Caulobacteraceae</taxon>
        <taxon>Asticcacaulis</taxon>
    </lineage>
</organism>
<proteinExistence type="predicted"/>
<evidence type="ECO:0000313" key="3">
    <source>
        <dbReference type="Proteomes" id="UP001216595"/>
    </source>
</evidence>
<gene>
    <name evidence="2" type="ORF">PQU94_04360</name>
</gene>
<feature type="chain" id="PRO_5045683782" description="Hemophore-related protein" evidence="1">
    <location>
        <begin position="25"/>
        <end position="111"/>
    </location>
</feature>
<feature type="signal peptide" evidence="1">
    <location>
        <begin position="1"/>
        <end position="24"/>
    </location>
</feature>
<protein>
    <recommendedName>
        <fullName evidence="4">Hemophore-related protein</fullName>
    </recommendedName>
</protein>
<keyword evidence="3" id="KW-1185">Reference proteome</keyword>
<evidence type="ECO:0000256" key="1">
    <source>
        <dbReference type="SAM" id="SignalP"/>
    </source>
</evidence>
<keyword evidence="1" id="KW-0732">Signal</keyword>
<name>A0ABT5IBF2_9CAUL</name>
<dbReference type="EMBL" id="JAQQKW010000002">
    <property type="protein sequence ID" value="MDC7693513.1"/>
    <property type="molecule type" value="Genomic_DNA"/>
</dbReference>
<comment type="caution">
    <text evidence="2">The sequence shown here is derived from an EMBL/GenBank/DDBJ whole genome shotgun (WGS) entry which is preliminary data.</text>
</comment>
<dbReference type="RefSeq" id="WP_272740275.1">
    <property type="nucleotide sequence ID" value="NZ_JAQQKW010000002.1"/>
</dbReference>
<evidence type="ECO:0008006" key="4">
    <source>
        <dbReference type="Google" id="ProtNLM"/>
    </source>
</evidence>